<feature type="non-terminal residue" evidence="7">
    <location>
        <position position="1"/>
    </location>
</feature>
<feature type="domain" description="HIG1" evidence="6">
    <location>
        <begin position="19"/>
        <end position="105"/>
    </location>
</feature>
<dbReference type="GO" id="GO:0031966">
    <property type="term" value="C:mitochondrial membrane"/>
    <property type="evidence" value="ECO:0007669"/>
    <property type="project" value="UniProtKB-SubCell"/>
</dbReference>
<gene>
    <name evidence="7" type="primary">Higd2a</name>
    <name evidence="7" type="ORF">BRAATR_R00462</name>
</gene>
<reference evidence="7 8" key="1">
    <citation type="submission" date="2019-09" db="EMBL/GenBank/DDBJ databases">
        <title>Bird 10,000 Genomes (B10K) Project - Family phase.</title>
        <authorList>
            <person name="Zhang G."/>
        </authorList>
    </citation>
    <scope>NUCLEOTIDE SEQUENCE [LARGE SCALE GENOMIC DNA]</scope>
    <source>
        <strain evidence="7">OUT-0037</strain>
        <tissue evidence="7">Liver</tissue>
    </source>
</reference>
<evidence type="ECO:0000256" key="1">
    <source>
        <dbReference type="ARBA" id="ARBA00004325"/>
    </source>
</evidence>
<dbReference type="Pfam" id="PF04588">
    <property type="entry name" value="HIG_1_N"/>
    <property type="match status" value="1"/>
</dbReference>
<evidence type="ECO:0000313" key="8">
    <source>
        <dbReference type="Proteomes" id="UP000540762"/>
    </source>
</evidence>
<feature type="non-terminal residue" evidence="7">
    <location>
        <position position="105"/>
    </location>
</feature>
<feature type="transmembrane region" description="Helical" evidence="5">
    <location>
        <begin position="78"/>
        <end position="101"/>
    </location>
</feature>
<comment type="subcellular location">
    <subcellularLocation>
        <location evidence="1">Mitochondrion membrane</location>
    </subcellularLocation>
</comment>
<dbReference type="PROSITE" id="PS51503">
    <property type="entry name" value="HIG1"/>
    <property type="match status" value="1"/>
</dbReference>
<name>A0A7K7LWT5_9PASS</name>
<dbReference type="Gene3D" id="6.10.140.1320">
    <property type="match status" value="1"/>
</dbReference>
<keyword evidence="8" id="KW-1185">Reference proteome</keyword>
<dbReference type="InterPro" id="IPR050355">
    <property type="entry name" value="RCF1"/>
</dbReference>
<evidence type="ECO:0000256" key="5">
    <source>
        <dbReference type="SAM" id="Phobius"/>
    </source>
</evidence>
<protein>
    <submittedName>
        <fullName evidence="7">HIG2A protein</fullName>
    </submittedName>
</protein>
<evidence type="ECO:0000256" key="2">
    <source>
        <dbReference type="ARBA" id="ARBA00022692"/>
    </source>
</evidence>
<dbReference type="Proteomes" id="UP000540762">
    <property type="component" value="Unassembled WGS sequence"/>
</dbReference>
<dbReference type="EMBL" id="VZSR01000479">
    <property type="protein sequence ID" value="NWZ35108.1"/>
    <property type="molecule type" value="Genomic_DNA"/>
</dbReference>
<organism evidence="7 8">
    <name type="scientific">Brachypodius melanocephalos</name>
    <name type="common">black-headed bulbul</name>
    <dbReference type="NCBI Taxonomy" id="3235156"/>
    <lineage>
        <taxon>Eukaryota</taxon>
        <taxon>Metazoa</taxon>
        <taxon>Chordata</taxon>
        <taxon>Craniata</taxon>
        <taxon>Vertebrata</taxon>
        <taxon>Euteleostomi</taxon>
        <taxon>Archelosauria</taxon>
        <taxon>Archosauria</taxon>
        <taxon>Dinosauria</taxon>
        <taxon>Saurischia</taxon>
        <taxon>Theropoda</taxon>
        <taxon>Coelurosauria</taxon>
        <taxon>Aves</taxon>
        <taxon>Neognathae</taxon>
        <taxon>Neoaves</taxon>
        <taxon>Telluraves</taxon>
        <taxon>Australaves</taxon>
        <taxon>Passeriformes</taxon>
        <taxon>Sylvioidea</taxon>
        <taxon>Pycnonotidae</taxon>
        <taxon>Brachypodius</taxon>
    </lineage>
</organism>
<evidence type="ECO:0000256" key="3">
    <source>
        <dbReference type="ARBA" id="ARBA00022989"/>
    </source>
</evidence>
<sequence>RQLERAVVVTLAMAAGPPPPLDPDSLPTFTDEGFADKFLRKTRENPLVPLGCLCTVGVLAYGVICFKKGHTRRSQLMMRARVLAQGLTIVSLAGGMVATTIKSRQ</sequence>
<comment type="caution">
    <text evidence="7">The sequence shown here is derived from an EMBL/GenBank/DDBJ whole genome shotgun (WGS) entry which is preliminary data.</text>
</comment>
<evidence type="ECO:0000259" key="6">
    <source>
        <dbReference type="PROSITE" id="PS51503"/>
    </source>
</evidence>
<keyword evidence="2 5" id="KW-0812">Transmembrane</keyword>
<evidence type="ECO:0000256" key="4">
    <source>
        <dbReference type="ARBA" id="ARBA00023136"/>
    </source>
</evidence>
<dbReference type="PANTHER" id="PTHR12297:SF18">
    <property type="entry name" value="HIG1 DOMAIN FAMILY MEMBER 2A"/>
    <property type="match status" value="1"/>
</dbReference>
<keyword evidence="3 5" id="KW-1133">Transmembrane helix</keyword>
<dbReference type="GO" id="GO:0097250">
    <property type="term" value="P:mitochondrial respirasome assembly"/>
    <property type="evidence" value="ECO:0007669"/>
    <property type="project" value="TreeGrafter"/>
</dbReference>
<keyword evidence="4 5" id="KW-0472">Membrane</keyword>
<dbReference type="InterPro" id="IPR007667">
    <property type="entry name" value="Hypoxia_induced_domain"/>
</dbReference>
<evidence type="ECO:0000313" key="7">
    <source>
        <dbReference type="EMBL" id="NWZ35108.1"/>
    </source>
</evidence>
<dbReference type="AlphaFoldDB" id="A0A7K7LWT5"/>
<feature type="transmembrane region" description="Helical" evidence="5">
    <location>
        <begin position="47"/>
        <end position="66"/>
    </location>
</feature>
<accession>A0A7K7LWT5</accession>
<dbReference type="PANTHER" id="PTHR12297">
    <property type="entry name" value="HYPOXIA-INDUCBILE GENE 1 HIG1 -RELATED"/>
    <property type="match status" value="1"/>
</dbReference>
<proteinExistence type="predicted"/>